<feature type="transmembrane region" description="Helical" evidence="6">
    <location>
        <begin position="226"/>
        <end position="245"/>
    </location>
</feature>
<evidence type="ECO:0000313" key="8">
    <source>
        <dbReference type="Proteomes" id="UP000694480"/>
    </source>
</evidence>
<keyword evidence="4 6" id="KW-1133">Transmembrane helix</keyword>
<feature type="transmembrane region" description="Helical" evidence="6">
    <location>
        <begin position="185"/>
        <end position="206"/>
    </location>
</feature>
<feature type="transmembrane region" description="Helical" evidence="6">
    <location>
        <begin position="6"/>
        <end position="28"/>
    </location>
</feature>
<evidence type="ECO:0000256" key="1">
    <source>
        <dbReference type="ARBA" id="ARBA00004141"/>
    </source>
</evidence>
<organism evidence="7 8">
    <name type="scientific">Planobacterium oryzisoli</name>
    <dbReference type="NCBI Taxonomy" id="2771435"/>
    <lineage>
        <taxon>Bacteria</taxon>
        <taxon>Pseudomonadati</taxon>
        <taxon>Bacteroidota</taxon>
        <taxon>Flavobacteriia</taxon>
        <taxon>Flavobacteriales</taxon>
        <taxon>Weeksellaceae</taxon>
        <taxon>Chryseobacterium group</taxon>
        <taxon>Chryseobacterium</taxon>
    </lineage>
</organism>
<feature type="transmembrane region" description="Helical" evidence="6">
    <location>
        <begin position="40"/>
        <end position="59"/>
    </location>
</feature>
<keyword evidence="2 6" id="KW-0813">Transport</keyword>
<evidence type="ECO:0000256" key="4">
    <source>
        <dbReference type="ARBA" id="ARBA00022989"/>
    </source>
</evidence>
<proteinExistence type="inferred from homology"/>
<evidence type="ECO:0000256" key="3">
    <source>
        <dbReference type="ARBA" id="ARBA00022692"/>
    </source>
</evidence>
<dbReference type="EMBL" id="JADKYY010000011">
    <property type="protein sequence ID" value="MBF5027833.1"/>
    <property type="molecule type" value="Genomic_DNA"/>
</dbReference>
<accession>A0A931EB71</accession>
<evidence type="ECO:0000256" key="2">
    <source>
        <dbReference type="ARBA" id="ARBA00022448"/>
    </source>
</evidence>
<comment type="similarity">
    <text evidence="6">Belongs to the inorganic phosphate transporter (PiT) (TC 2.A.20) family.</text>
</comment>
<evidence type="ECO:0000256" key="5">
    <source>
        <dbReference type="ARBA" id="ARBA00023136"/>
    </source>
</evidence>
<feature type="transmembrane region" description="Helical" evidence="6">
    <location>
        <begin position="311"/>
        <end position="331"/>
    </location>
</feature>
<evidence type="ECO:0000256" key="6">
    <source>
        <dbReference type="RuleBase" id="RU363058"/>
    </source>
</evidence>
<name>A0A931EB71_9FLAO</name>
<dbReference type="AlphaFoldDB" id="A0A931EB71"/>
<dbReference type="RefSeq" id="WP_194739759.1">
    <property type="nucleotide sequence ID" value="NZ_JADKYY010000011.1"/>
</dbReference>
<keyword evidence="8" id="KW-1185">Reference proteome</keyword>
<keyword evidence="3 6" id="KW-0812">Transmembrane</keyword>
<dbReference type="GO" id="GO:0035435">
    <property type="term" value="P:phosphate ion transmembrane transport"/>
    <property type="evidence" value="ECO:0007669"/>
    <property type="project" value="TreeGrafter"/>
</dbReference>
<keyword evidence="5 6" id="KW-0472">Membrane</keyword>
<reference evidence="7" key="1">
    <citation type="submission" date="2020-11" db="EMBL/GenBank/DDBJ databases">
        <title>Genome seq and assembly of Planobacterium sp.</title>
        <authorList>
            <person name="Chhetri G."/>
        </authorList>
    </citation>
    <scope>NUCLEOTIDE SEQUENCE</scope>
    <source>
        <strain evidence="7">GCR5</strain>
    </source>
</reference>
<feature type="transmembrane region" description="Helical" evidence="6">
    <location>
        <begin position="79"/>
        <end position="100"/>
    </location>
</feature>
<comment type="caution">
    <text evidence="7">The sequence shown here is derived from an EMBL/GenBank/DDBJ whole genome shotgun (WGS) entry which is preliminary data.</text>
</comment>
<comment type="subcellular location">
    <subcellularLocation>
        <location evidence="1 6">Membrane</location>
        <topology evidence="1 6">Multi-pass membrane protein</topology>
    </subcellularLocation>
</comment>
<keyword evidence="6" id="KW-0592">Phosphate transport</keyword>
<dbReference type="InterPro" id="IPR001204">
    <property type="entry name" value="Phos_transporter"/>
</dbReference>
<gene>
    <name evidence="7" type="ORF">IC612_08500</name>
</gene>
<sequence length="755" mass="83557">MDFYIFIVGALLLFAALDLIVGVSNDAVNFLNSAIGSRVASYRTIIIIAIAGVVIGSVFSSGIMEIARKGIFYPQHFSFEVILIVFLAVMLTDIILLDVFNSLGLPTSTTVSIIFELLGASFMAGILFTISKNEGINEIWKYINFESTNNIVSGIFLSVLIAFTAGAVIQYLCRLLFTFQFEDKLARYGAVFSGVGITSIVYFLLIKGLKGTTLIDKDTNAWIGENTWLILASLAVVCTLILFIVQKVLKVNPLKIVVLAGTFSLAMAFAGNDLVNFVGVPITGLLAYQNWAASGVPAGEYYMDYLAGNDVIVPNYMLLISGIIMGLTIWLSAKAKKVTETEVNLGRQDEGDERFKANAISRSIVNSSLMFSKAFGILIPRSVIKRYENSFEKKKIKEATETHDTPSFDLVRATTNLVIASSIIAWATSEKLPLSTTYVTFMVAMGSSLADKAWGRDSAVYRVAGVLSVIGGWFVTAFIAFTVSALFALILYKGGETATYILIAIVFAFLIVSHLRFNKKEKESKKTKDRLKILANGDMNTVQKYQSLVSSTVSEIATNYNLILEGLIGGDIVKLESANRALIDLEQHGYNVRSQSIKYIKTLSTNDKQTAQAIILSSDFIQDLAQSTKFLSDEALFYIKNLHVISDQEFLSDLKMLDRKMNHFFNLVLVSLEQTADEDIESIRTERDQVRSFINEKLDFQISNINRAKPSTKEGILQTNVFLQSRDIQAVLMRISKMFVKLYETRMNPSALQGE</sequence>
<dbReference type="Pfam" id="PF01384">
    <property type="entry name" value="PHO4"/>
    <property type="match status" value="1"/>
</dbReference>
<dbReference type="GO" id="GO:0005315">
    <property type="term" value="F:phosphate transmembrane transporter activity"/>
    <property type="evidence" value="ECO:0007669"/>
    <property type="project" value="InterPro"/>
</dbReference>
<protein>
    <recommendedName>
        <fullName evidence="6">Phosphate transporter</fullName>
    </recommendedName>
</protein>
<feature type="transmembrane region" description="Helical" evidence="6">
    <location>
        <begin position="112"/>
        <end position="131"/>
    </location>
</feature>
<feature type="transmembrane region" description="Helical" evidence="6">
    <location>
        <begin position="459"/>
        <end position="492"/>
    </location>
</feature>
<dbReference type="PANTHER" id="PTHR11101:SF16">
    <property type="entry name" value="PHOSPHATE TRANSPORTER"/>
    <property type="match status" value="1"/>
</dbReference>
<dbReference type="Proteomes" id="UP000694480">
    <property type="component" value="Unassembled WGS sequence"/>
</dbReference>
<dbReference type="PANTHER" id="PTHR11101">
    <property type="entry name" value="PHOSPHATE TRANSPORTER"/>
    <property type="match status" value="1"/>
</dbReference>
<feature type="transmembrane region" description="Helical" evidence="6">
    <location>
        <begin position="151"/>
        <end position="173"/>
    </location>
</feature>
<dbReference type="GO" id="GO:0016020">
    <property type="term" value="C:membrane"/>
    <property type="evidence" value="ECO:0007669"/>
    <property type="project" value="UniProtKB-SubCell"/>
</dbReference>
<evidence type="ECO:0000313" key="7">
    <source>
        <dbReference type="EMBL" id="MBF5027833.1"/>
    </source>
</evidence>
<feature type="transmembrane region" description="Helical" evidence="6">
    <location>
        <begin position="498"/>
        <end position="517"/>
    </location>
</feature>
<feature type="transmembrane region" description="Helical" evidence="6">
    <location>
        <begin position="252"/>
        <end position="271"/>
    </location>
</feature>